<dbReference type="Proteomes" id="UP001178507">
    <property type="component" value="Unassembled WGS sequence"/>
</dbReference>
<evidence type="ECO:0000313" key="1">
    <source>
        <dbReference type="EMBL" id="CAJ1402426.1"/>
    </source>
</evidence>
<gene>
    <name evidence="1" type="ORF">EVOR1521_LOCUS25324</name>
</gene>
<dbReference type="EMBL" id="CAUJNA010003451">
    <property type="protein sequence ID" value="CAJ1402426.1"/>
    <property type="molecule type" value="Genomic_DNA"/>
</dbReference>
<sequence>MTKLSFGINQPTWGHVVWLETSLSVSKHPSPNKPNECSCRCGYLGLQVARRRGGFTGLEAALQFAGSFGLAERLRLFGAIPIPSHHLRVYFRYLQSQAHISLSHVVVPCHVRISEPAELQSWGHVGSIETSSSVSKHKSNESCRWGYVGLQVARRRGGFTGLEAALQFAGFFGLAERLRLFGAMLIPSLSCAALCNGKLALA</sequence>
<reference evidence="1" key="1">
    <citation type="submission" date="2023-08" db="EMBL/GenBank/DDBJ databases">
        <authorList>
            <person name="Chen Y."/>
            <person name="Shah S."/>
            <person name="Dougan E. K."/>
            <person name="Thang M."/>
            <person name="Chan C."/>
        </authorList>
    </citation>
    <scope>NUCLEOTIDE SEQUENCE</scope>
</reference>
<accession>A0AA36NGH7</accession>
<keyword evidence="2" id="KW-1185">Reference proteome</keyword>
<evidence type="ECO:0000313" key="2">
    <source>
        <dbReference type="Proteomes" id="UP001178507"/>
    </source>
</evidence>
<proteinExistence type="predicted"/>
<dbReference type="AlphaFoldDB" id="A0AA36NGH7"/>
<organism evidence="1 2">
    <name type="scientific">Effrenium voratum</name>
    <dbReference type="NCBI Taxonomy" id="2562239"/>
    <lineage>
        <taxon>Eukaryota</taxon>
        <taxon>Sar</taxon>
        <taxon>Alveolata</taxon>
        <taxon>Dinophyceae</taxon>
        <taxon>Suessiales</taxon>
        <taxon>Symbiodiniaceae</taxon>
        <taxon>Effrenium</taxon>
    </lineage>
</organism>
<name>A0AA36NGH7_9DINO</name>
<comment type="caution">
    <text evidence="1">The sequence shown here is derived from an EMBL/GenBank/DDBJ whole genome shotgun (WGS) entry which is preliminary data.</text>
</comment>
<protein>
    <submittedName>
        <fullName evidence="1">Uncharacterized protein</fullName>
    </submittedName>
</protein>